<evidence type="ECO:0000313" key="2">
    <source>
        <dbReference type="EMBL" id="KAF7551237.1"/>
    </source>
</evidence>
<organism evidence="2 3">
    <name type="scientific">Cylindrodendrum hubeiense</name>
    <dbReference type="NCBI Taxonomy" id="595255"/>
    <lineage>
        <taxon>Eukaryota</taxon>
        <taxon>Fungi</taxon>
        <taxon>Dikarya</taxon>
        <taxon>Ascomycota</taxon>
        <taxon>Pezizomycotina</taxon>
        <taxon>Sordariomycetes</taxon>
        <taxon>Hypocreomycetidae</taxon>
        <taxon>Hypocreales</taxon>
        <taxon>Nectriaceae</taxon>
        <taxon>Cylindrodendrum</taxon>
    </lineage>
</organism>
<protein>
    <submittedName>
        <fullName evidence="2">Uncharacterized protein</fullName>
    </submittedName>
</protein>
<gene>
    <name evidence="2" type="ORF">G7Z17_g5182</name>
</gene>
<comment type="caution">
    <text evidence="2">The sequence shown here is derived from an EMBL/GenBank/DDBJ whole genome shotgun (WGS) entry which is preliminary data.</text>
</comment>
<reference evidence="2" key="1">
    <citation type="submission" date="2020-03" db="EMBL/GenBank/DDBJ databases">
        <title>Draft Genome Sequence of Cylindrodendrum hubeiense.</title>
        <authorList>
            <person name="Buettner E."/>
            <person name="Kellner H."/>
        </authorList>
    </citation>
    <scope>NUCLEOTIDE SEQUENCE</scope>
    <source>
        <strain evidence="2">IHI 201604</strain>
    </source>
</reference>
<dbReference type="Proteomes" id="UP000722485">
    <property type="component" value="Unassembled WGS sequence"/>
</dbReference>
<proteinExistence type="predicted"/>
<evidence type="ECO:0000313" key="3">
    <source>
        <dbReference type="Proteomes" id="UP000722485"/>
    </source>
</evidence>
<dbReference type="EMBL" id="JAANBB010000082">
    <property type="protein sequence ID" value="KAF7551237.1"/>
    <property type="molecule type" value="Genomic_DNA"/>
</dbReference>
<sequence length="103" mass="11274">MPPAKHSYTVPRARRPLRHLTIRGLRAQRQPAKKAASGEQPAGRLQTTPYLSPSLQRCTTAPLHRGNTGVEAPRPLFPAGHVRMGRWVGVWRGLPASGALEGR</sequence>
<evidence type="ECO:0000256" key="1">
    <source>
        <dbReference type="SAM" id="MobiDB-lite"/>
    </source>
</evidence>
<accession>A0A9P5H7A2</accession>
<dbReference type="AlphaFoldDB" id="A0A9P5H7A2"/>
<keyword evidence="3" id="KW-1185">Reference proteome</keyword>
<name>A0A9P5H7A2_9HYPO</name>
<feature type="region of interest" description="Disordered" evidence="1">
    <location>
        <begin position="24"/>
        <end position="52"/>
    </location>
</feature>